<gene>
    <name evidence="1" type="ORF">SAMN05421747_10173</name>
</gene>
<dbReference type="EMBL" id="FOLL01000001">
    <property type="protein sequence ID" value="SFB78165.1"/>
    <property type="molecule type" value="Genomic_DNA"/>
</dbReference>
<evidence type="ECO:0000313" key="1">
    <source>
        <dbReference type="EMBL" id="SFB78165.1"/>
    </source>
</evidence>
<proteinExistence type="predicted"/>
<protein>
    <recommendedName>
        <fullName evidence="3">PKD domain-containing protein</fullName>
    </recommendedName>
</protein>
<accession>A0A1I1DT82</accession>
<organism evidence="1 2">
    <name type="scientific">Parapedobacter composti</name>
    <dbReference type="NCBI Taxonomy" id="623281"/>
    <lineage>
        <taxon>Bacteria</taxon>
        <taxon>Pseudomonadati</taxon>
        <taxon>Bacteroidota</taxon>
        <taxon>Sphingobacteriia</taxon>
        <taxon>Sphingobacteriales</taxon>
        <taxon>Sphingobacteriaceae</taxon>
        <taxon>Parapedobacter</taxon>
    </lineage>
</organism>
<name>A0A1I1DT82_9SPHI</name>
<keyword evidence="2" id="KW-1185">Reference proteome</keyword>
<dbReference type="InterPro" id="IPR035986">
    <property type="entry name" value="PKD_dom_sf"/>
</dbReference>
<dbReference type="STRING" id="623281.SAMN05421747_10173"/>
<evidence type="ECO:0000313" key="2">
    <source>
        <dbReference type="Proteomes" id="UP000199577"/>
    </source>
</evidence>
<reference evidence="1 2" key="1">
    <citation type="submission" date="2016-10" db="EMBL/GenBank/DDBJ databases">
        <authorList>
            <person name="de Groot N.N."/>
        </authorList>
    </citation>
    <scope>NUCLEOTIDE SEQUENCE [LARGE SCALE GENOMIC DNA]</scope>
    <source>
        <strain evidence="1 2">DSM 22900</strain>
    </source>
</reference>
<evidence type="ECO:0008006" key="3">
    <source>
        <dbReference type="Google" id="ProtNLM"/>
    </source>
</evidence>
<sequence length="320" mass="34208">MIFIGFKLFNNMKTITLKNVHYGIKLLALLITTHACTTSDNDLTLGALPAADFEIQEGNDANTVILVNRTSEPSIAYWEVETTGQKLEGNTATLRLTFAGTYNITLLAVAKGGTATVTKQVTIAQNDPTACNPDRLLGFIAGCTQKVWRINPEAGAFKVGEGPDNGNWWSLGAADLTLRACEFNDEFTFVFNPEGTFIYDNKGDFYADGYLGNGSSGCEPASNLTGDQAAWNSGTFSFTVIEGGGVNGLGQLRLNGRGAHIGVKKAHNGGETNTGPVGNTITYDIIAMEQNVNGQGYDILKIGVNIGGPGWWTYTLRSVN</sequence>
<dbReference type="AlphaFoldDB" id="A0A1I1DT82"/>
<dbReference type="Proteomes" id="UP000199577">
    <property type="component" value="Unassembled WGS sequence"/>
</dbReference>
<dbReference type="SUPFAM" id="SSF49299">
    <property type="entry name" value="PKD domain"/>
    <property type="match status" value="1"/>
</dbReference>